<keyword evidence="1" id="KW-0732">Signal</keyword>
<name>A0ABD3X5R6_SINWO</name>
<protein>
    <recommendedName>
        <fullName evidence="4">DUF19 domain-containing protein</fullName>
    </recommendedName>
</protein>
<feature type="signal peptide" evidence="1">
    <location>
        <begin position="1"/>
        <end position="20"/>
    </location>
</feature>
<sequence length="398" mass="45610">MDLKFTLLGICAIVLTVCEGNIHLPGAFYKMHINSSQLLGSELERMVIGGCVGDVMKGSQVNENSLTMSELFSLWCSHYELLADCMEKQTSVNIPFLRFVFNSTAMKKNGRVICDRVSELGDSVNCLSNFTLNCEKNYTTSLTQVKTLEKACKLAYDMIPCYMEEFQRSSCKDPNILYQILDFLQVFLNPECRTWKKMAQEFCTDVANSVFPVESRDKLGNYCRDFIQIQLSCFYREVNNSVHLHDRLVSMEIWNASFIYYMEKKCRIQLNENFSCLHSSKSMHSSAFSCQTSYKERYLEEEKRLADGEILTSYMMCKKHQQQVECLQNALQGCPSQTIELFVSTVCASLPVNCSCQPFRLEPRFQESSMSSSMLGIESSEITRLHLLLGLIVMLRVF</sequence>
<evidence type="ECO:0008006" key="4">
    <source>
        <dbReference type="Google" id="ProtNLM"/>
    </source>
</evidence>
<dbReference type="AlphaFoldDB" id="A0ABD3X5R6"/>
<keyword evidence="3" id="KW-1185">Reference proteome</keyword>
<dbReference type="EMBL" id="JBJQND010000004">
    <property type="protein sequence ID" value="KAL3880168.1"/>
    <property type="molecule type" value="Genomic_DNA"/>
</dbReference>
<reference evidence="2 3" key="1">
    <citation type="submission" date="2024-11" db="EMBL/GenBank/DDBJ databases">
        <title>Chromosome-level genome assembly of the freshwater bivalve Anodonta woodiana.</title>
        <authorList>
            <person name="Chen X."/>
        </authorList>
    </citation>
    <scope>NUCLEOTIDE SEQUENCE [LARGE SCALE GENOMIC DNA]</scope>
    <source>
        <strain evidence="2">MN2024</strain>
        <tissue evidence="2">Gills</tissue>
    </source>
</reference>
<organism evidence="2 3">
    <name type="scientific">Sinanodonta woodiana</name>
    <name type="common">Chinese pond mussel</name>
    <name type="synonym">Anodonta woodiana</name>
    <dbReference type="NCBI Taxonomy" id="1069815"/>
    <lineage>
        <taxon>Eukaryota</taxon>
        <taxon>Metazoa</taxon>
        <taxon>Spiralia</taxon>
        <taxon>Lophotrochozoa</taxon>
        <taxon>Mollusca</taxon>
        <taxon>Bivalvia</taxon>
        <taxon>Autobranchia</taxon>
        <taxon>Heteroconchia</taxon>
        <taxon>Palaeoheterodonta</taxon>
        <taxon>Unionida</taxon>
        <taxon>Unionoidea</taxon>
        <taxon>Unionidae</taxon>
        <taxon>Unioninae</taxon>
        <taxon>Sinanodonta</taxon>
    </lineage>
</organism>
<evidence type="ECO:0000313" key="2">
    <source>
        <dbReference type="EMBL" id="KAL3880168.1"/>
    </source>
</evidence>
<proteinExistence type="predicted"/>
<evidence type="ECO:0000313" key="3">
    <source>
        <dbReference type="Proteomes" id="UP001634394"/>
    </source>
</evidence>
<comment type="caution">
    <text evidence="2">The sequence shown here is derived from an EMBL/GenBank/DDBJ whole genome shotgun (WGS) entry which is preliminary data.</text>
</comment>
<feature type="chain" id="PRO_5044785426" description="DUF19 domain-containing protein" evidence="1">
    <location>
        <begin position="21"/>
        <end position="398"/>
    </location>
</feature>
<dbReference type="Proteomes" id="UP001634394">
    <property type="component" value="Unassembled WGS sequence"/>
</dbReference>
<accession>A0ABD3X5R6</accession>
<evidence type="ECO:0000256" key="1">
    <source>
        <dbReference type="SAM" id="SignalP"/>
    </source>
</evidence>
<gene>
    <name evidence="2" type="ORF">ACJMK2_032433</name>
</gene>